<organism evidence="2 3">
    <name type="scientific">Lachnoanaerobaculum saburreum DSM 3986</name>
    <dbReference type="NCBI Taxonomy" id="887325"/>
    <lineage>
        <taxon>Bacteria</taxon>
        <taxon>Bacillati</taxon>
        <taxon>Bacillota</taxon>
        <taxon>Clostridia</taxon>
        <taxon>Lachnospirales</taxon>
        <taxon>Lachnospiraceae</taxon>
        <taxon>Lachnoanaerobaculum</taxon>
    </lineage>
</organism>
<protein>
    <recommendedName>
        <fullName evidence="1">Aminoglycoside N(3)-acetyltransferase</fullName>
        <ecNumber evidence="1">2.3.1.-</ecNumber>
    </recommendedName>
</protein>
<proteinExistence type="inferred from homology"/>
<dbReference type="EMBL" id="AEPW01000132">
    <property type="protein sequence ID" value="EFU75185.1"/>
    <property type="molecule type" value="Genomic_DNA"/>
</dbReference>
<name>E6LSJ7_9FIRM</name>
<evidence type="ECO:0000313" key="3">
    <source>
        <dbReference type="Proteomes" id="UP000003434"/>
    </source>
</evidence>
<comment type="catalytic activity">
    <reaction evidence="1">
        <text>a 2-deoxystreptamine antibiotic + acetyl-CoA = an N(3)-acetyl-2-deoxystreptamine antibiotic + CoA + H(+)</text>
        <dbReference type="Rhea" id="RHEA:12665"/>
        <dbReference type="ChEBI" id="CHEBI:15378"/>
        <dbReference type="ChEBI" id="CHEBI:57287"/>
        <dbReference type="ChEBI" id="CHEBI:57288"/>
        <dbReference type="ChEBI" id="CHEBI:57921"/>
        <dbReference type="ChEBI" id="CHEBI:77452"/>
        <dbReference type="EC" id="2.3.1.81"/>
    </reaction>
</comment>
<dbReference type="RefSeq" id="WP_008752691.1">
    <property type="nucleotide sequence ID" value="NZ_GL622314.1"/>
</dbReference>
<keyword evidence="1" id="KW-0012">Acyltransferase</keyword>
<dbReference type="InterPro" id="IPR003679">
    <property type="entry name" value="Amioglycoside_AcTrfase"/>
</dbReference>
<dbReference type="SUPFAM" id="SSF110710">
    <property type="entry name" value="TTHA0583/YokD-like"/>
    <property type="match status" value="1"/>
</dbReference>
<sequence length="50" mass="6113">MNGEDFNEIGEAFERERDVKKVKLGNCEIRLMRQRDLVDFAKKWIEENRR</sequence>
<dbReference type="Proteomes" id="UP000003434">
    <property type="component" value="Unassembled WGS sequence"/>
</dbReference>
<dbReference type="AlphaFoldDB" id="E6LSJ7"/>
<dbReference type="InterPro" id="IPR028345">
    <property type="entry name" value="Antibiotic_NAT-like"/>
</dbReference>
<evidence type="ECO:0000256" key="1">
    <source>
        <dbReference type="RuleBase" id="RU365031"/>
    </source>
</evidence>
<dbReference type="Pfam" id="PF02522">
    <property type="entry name" value="Antibiotic_NAT"/>
    <property type="match status" value="1"/>
</dbReference>
<keyword evidence="1" id="KW-0046">Antibiotic resistance</keyword>
<dbReference type="GO" id="GO:0046677">
    <property type="term" value="P:response to antibiotic"/>
    <property type="evidence" value="ECO:0007669"/>
    <property type="project" value="UniProtKB-KW"/>
</dbReference>
<evidence type="ECO:0000313" key="2">
    <source>
        <dbReference type="EMBL" id="EFU75185.1"/>
    </source>
</evidence>
<reference evidence="2 3" key="1">
    <citation type="submission" date="2010-12" db="EMBL/GenBank/DDBJ databases">
        <authorList>
            <person name="Muzny D."/>
            <person name="Qin X."/>
            <person name="Deng J."/>
            <person name="Jiang H."/>
            <person name="Liu Y."/>
            <person name="Qu J."/>
            <person name="Song X.-Z."/>
            <person name="Zhang L."/>
            <person name="Thornton R."/>
            <person name="Coyle M."/>
            <person name="Francisco L."/>
            <person name="Jackson L."/>
            <person name="Javaid M."/>
            <person name="Korchina V."/>
            <person name="Kovar C."/>
            <person name="Mata R."/>
            <person name="Mathew T."/>
            <person name="Ngo R."/>
            <person name="Nguyen L."/>
            <person name="Nguyen N."/>
            <person name="Okwuonu G."/>
            <person name="Ongeri F."/>
            <person name="Pham C."/>
            <person name="Simmons D."/>
            <person name="Wilczek-Boney K."/>
            <person name="Hale W."/>
            <person name="Jakkamsetti A."/>
            <person name="Pham P."/>
            <person name="Ruth R."/>
            <person name="San Lucas F."/>
            <person name="Warren J."/>
            <person name="Zhang J."/>
            <person name="Zhao Z."/>
            <person name="Zhou C."/>
            <person name="Zhu D."/>
            <person name="Lee S."/>
            <person name="Bess C."/>
            <person name="Blankenburg K."/>
            <person name="Forbes L."/>
            <person name="Fu Q."/>
            <person name="Gubbala S."/>
            <person name="Hirani K."/>
            <person name="Jayaseelan J.C."/>
            <person name="Lara F."/>
            <person name="Munidasa M."/>
            <person name="Palculict T."/>
            <person name="Patil S."/>
            <person name="Pu L.-L."/>
            <person name="Saada N."/>
            <person name="Tang L."/>
            <person name="Weissenberger G."/>
            <person name="Zhu Y."/>
            <person name="Hemphill L."/>
            <person name="Shang Y."/>
            <person name="Youmans B."/>
            <person name="Ayvaz T."/>
            <person name="Ross M."/>
            <person name="Santibanez J."/>
            <person name="Aqrawi P."/>
            <person name="Gross S."/>
            <person name="Joshi V."/>
            <person name="Fowler G."/>
            <person name="Nazareth L."/>
            <person name="Reid J."/>
            <person name="Worley K."/>
            <person name="Petrosino J."/>
            <person name="Highlander S."/>
            <person name="Gibbs R."/>
        </authorList>
    </citation>
    <scope>NUCLEOTIDE SEQUENCE [LARGE SCALE GENOMIC DNA]</scope>
    <source>
        <strain evidence="2 3">DSM 3986</strain>
    </source>
</reference>
<accession>E6LSJ7</accession>
<comment type="caution">
    <text evidence="2">The sequence shown here is derived from an EMBL/GenBank/DDBJ whole genome shotgun (WGS) entry which is preliminary data.</text>
</comment>
<gene>
    <name evidence="2" type="ORF">HMPREF0381_2933</name>
</gene>
<keyword evidence="1" id="KW-0808">Transferase</keyword>
<dbReference type="GO" id="GO:0046353">
    <property type="term" value="F:aminoglycoside 3-N-acetyltransferase activity"/>
    <property type="evidence" value="ECO:0007669"/>
    <property type="project" value="UniProtKB-EC"/>
</dbReference>
<dbReference type="EC" id="2.3.1.-" evidence="1"/>
<dbReference type="eggNOG" id="ENOG502ZG58">
    <property type="taxonomic scope" value="Bacteria"/>
</dbReference>
<dbReference type="HOGENOM" id="CLU_3119248_0_0_9"/>
<comment type="similarity">
    <text evidence="1">Belongs to the antibiotic N-acetyltransferase family.</text>
</comment>